<comment type="cofactor">
    <cofactor evidence="6">
        <name>Mg(2+)</name>
        <dbReference type="ChEBI" id="CHEBI:18420"/>
    </cofactor>
</comment>
<dbReference type="Gene3D" id="3.40.50.1010">
    <property type="entry name" value="5'-nuclease"/>
    <property type="match status" value="1"/>
</dbReference>
<sequence>MIVLDTSALVEFLVGRDAPAERVRTASVGERLAAPYAVDLECASTLRGLVRGGKLPVDEAQRALELLGIIKLKRYDHVPLLPRIWQLRHNMWAYDAAYVALAESLGADLITLDSKLARAPGLSCTVRDLRTQPSPPAP</sequence>
<dbReference type="EMBL" id="BSTI01000002">
    <property type="protein sequence ID" value="GLY64663.1"/>
    <property type="molecule type" value="Genomic_DNA"/>
</dbReference>
<feature type="domain" description="PIN" evidence="7">
    <location>
        <begin position="2"/>
        <end position="121"/>
    </location>
</feature>
<dbReference type="Pfam" id="PF01850">
    <property type="entry name" value="PIN"/>
    <property type="match status" value="1"/>
</dbReference>
<keyword evidence="5 6" id="KW-0460">Magnesium</keyword>
<dbReference type="EC" id="3.1.-.-" evidence="6"/>
<dbReference type="PANTHER" id="PTHR35901:SF1">
    <property type="entry name" value="EXONUCLEASE VAPC9"/>
    <property type="match status" value="1"/>
</dbReference>
<keyword evidence="2 6" id="KW-0540">Nuclease</keyword>
<keyword evidence="6" id="KW-0800">Toxin</keyword>
<keyword evidence="1 6" id="KW-1277">Toxin-antitoxin system</keyword>
<keyword evidence="3 6" id="KW-0479">Metal-binding</keyword>
<proteinExistence type="inferred from homology"/>
<dbReference type="GO" id="GO:0090729">
    <property type="term" value="F:toxin activity"/>
    <property type="evidence" value="ECO:0007669"/>
    <property type="project" value="UniProtKB-KW"/>
</dbReference>
<name>A0A9W6QY52_9PSEU</name>
<dbReference type="AlphaFoldDB" id="A0A9W6QY52"/>
<dbReference type="PANTHER" id="PTHR35901">
    <property type="entry name" value="RIBONUCLEASE VAPC3"/>
    <property type="match status" value="1"/>
</dbReference>
<dbReference type="RefSeq" id="WP_285486179.1">
    <property type="nucleotide sequence ID" value="NZ_BSTI01000002.1"/>
</dbReference>
<comment type="function">
    <text evidence="6">Toxic component of a toxin-antitoxin (TA) system. An RNase.</text>
</comment>
<dbReference type="HAMAP" id="MF_00265">
    <property type="entry name" value="VapC_Nob1"/>
    <property type="match status" value="1"/>
</dbReference>
<dbReference type="InterPro" id="IPR051619">
    <property type="entry name" value="TypeII_TA_RNase_PINc/VapC"/>
</dbReference>
<gene>
    <name evidence="8" type="primary">vapC1</name>
    <name evidence="6" type="synonym">vapC</name>
    <name evidence="8" type="ORF">Atai01_12820</name>
</gene>
<dbReference type="SUPFAM" id="SSF88723">
    <property type="entry name" value="PIN domain-like"/>
    <property type="match status" value="1"/>
</dbReference>
<evidence type="ECO:0000256" key="3">
    <source>
        <dbReference type="ARBA" id="ARBA00022723"/>
    </source>
</evidence>
<feature type="binding site" evidence="6">
    <location>
        <position position="95"/>
    </location>
    <ligand>
        <name>Mg(2+)</name>
        <dbReference type="ChEBI" id="CHEBI:18420"/>
    </ligand>
</feature>
<reference evidence="8" key="1">
    <citation type="submission" date="2023-03" db="EMBL/GenBank/DDBJ databases">
        <title>Amycolatopsis taiwanensis NBRC 103393.</title>
        <authorList>
            <person name="Ichikawa N."/>
            <person name="Sato H."/>
            <person name="Tonouchi N."/>
        </authorList>
    </citation>
    <scope>NUCLEOTIDE SEQUENCE</scope>
    <source>
        <strain evidence="8">NBRC 103393</strain>
    </source>
</reference>
<dbReference type="Proteomes" id="UP001165136">
    <property type="component" value="Unassembled WGS sequence"/>
</dbReference>
<evidence type="ECO:0000256" key="1">
    <source>
        <dbReference type="ARBA" id="ARBA00022649"/>
    </source>
</evidence>
<comment type="caution">
    <text evidence="8">The sequence shown here is derived from an EMBL/GenBank/DDBJ whole genome shotgun (WGS) entry which is preliminary data.</text>
</comment>
<evidence type="ECO:0000256" key="5">
    <source>
        <dbReference type="ARBA" id="ARBA00022842"/>
    </source>
</evidence>
<evidence type="ECO:0000313" key="8">
    <source>
        <dbReference type="EMBL" id="GLY64663.1"/>
    </source>
</evidence>
<dbReference type="GO" id="GO:0004540">
    <property type="term" value="F:RNA nuclease activity"/>
    <property type="evidence" value="ECO:0007669"/>
    <property type="project" value="InterPro"/>
</dbReference>
<keyword evidence="4 6" id="KW-0378">Hydrolase</keyword>
<dbReference type="InterPro" id="IPR029060">
    <property type="entry name" value="PIN-like_dom_sf"/>
</dbReference>
<evidence type="ECO:0000259" key="7">
    <source>
        <dbReference type="Pfam" id="PF01850"/>
    </source>
</evidence>
<evidence type="ECO:0000313" key="9">
    <source>
        <dbReference type="Proteomes" id="UP001165136"/>
    </source>
</evidence>
<dbReference type="InterPro" id="IPR044153">
    <property type="entry name" value="PIN_Pae0151-like"/>
</dbReference>
<protein>
    <recommendedName>
        <fullName evidence="6">Ribonuclease VapC</fullName>
        <shortName evidence="6">RNase VapC</shortName>
        <ecNumber evidence="6">3.1.-.-</ecNumber>
    </recommendedName>
    <alternativeName>
        <fullName evidence="6">Toxin VapC</fullName>
    </alternativeName>
</protein>
<dbReference type="InterPro" id="IPR002716">
    <property type="entry name" value="PIN_dom"/>
</dbReference>
<evidence type="ECO:0000256" key="2">
    <source>
        <dbReference type="ARBA" id="ARBA00022722"/>
    </source>
</evidence>
<organism evidence="8 9">
    <name type="scientific">Amycolatopsis taiwanensis</name>
    <dbReference type="NCBI Taxonomy" id="342230"/>
    <lineage>
        <taxon>Bacteria</taxon>
        <taxon>Bacillati</taxon>
        <taxon>Actinomycetota</taxon>
        <taxon>Actinomycetes</taxon>
        <taxon>Pseudonocardiales</taxon>
        <taxon>Pseudonocardiaceae</taxon>
        <taxon>Amycolatopsis</taxon>
    </lineage>
</organism>
<dbReference type="CDD" id="cd09873">
    <property type="entry name" value="PIN_Pae0151-like"/>
    <property type="match status" value="1"/>
</dbReference>
<accession>A0A9W6QY52</accession>
<keyword evidence="9" id="KW-1185">Reference proteome</keyword>
<feature type="binding site" evidence="6">
    <location>
        <position position="5"/>
    </location>
    <ligand>
        <name>Mg(2+)</name>
        <dbReference type="ChEBI" id="CHEBI:18420"/>
    </ligand>
</feature>
<evidence type="ECO:0000256" key="6">
    <source>
        <dbReference type="HAMAP-Rule" id="MF_00265"/>
    </source>
</evidence>
<dbReference type="GO" id="GO:0000287">
    <property type="term" value="F:magnesium ion binding"/>
    <property type="evidence" value="ECO:0007669"/>
    <property type="project" value="UniProtKB-UniRule"/>
</dbReference>
<dbReference type="GO" id="GO:0016787">
    <property type="term" value="F:hydrolase activity"/>
    <property type="evidence" value="ECO:0007669"/>
    <property type="project" value="UniProtKB-KW"/>
</dbReference>
<comment type="similarity">
    <text evidence="6">Belongs to the PINc/VapC protein family.</text>
</comment>
<evidence type="ECO:0000256" key="4">
    <source>
        <dbReference type="ARBA" id="ARBA00022801"/>
    </source>
</evidence>
<dbReference type="InterPro" id="IPR022907">
    <property type="entry name" value="VapC_family"/>
</dbReference>